<dbReference type="Pfam" id="PF13715">
    <property type="entry name" value="CarbopepD_reg_2"/>
    <property type="match status" value="1"/>
</dbReference>
<dbReference type="SUPFAM" id="SSF56935">
    <property type="entry name" value="Porins"/>
    <property type="match status" value="1"/>
</dbReference>
<keyword evidence="4 8" id="KW-0812">Transmembrane</keyword>
<keyword evidence="14" id="KW-0675">Receptor</keyword>
<evidence type="ECO:0000313" key="14">
    <source>
        <dbReference type="EMBL" id="MBD1424483.1"/>
    </source>
</evidence>
<dbReference type="InterPro" id="IPR023997">
    <property type="entry name" value="TonB-dep_OMP_SusC/RagA_CS"/>
</dbReference>
<feature type="domain" description="TonB-dependent receptor-like beta-barrel" evidence="12">
    <location>
        <begin position="419"/>
        <end position="820"/>
    </location>
</feature>
<dbReference type="PROSITE" id="PS52016">
    <property type="entry name" value="TONB_DEPENDENT_REC_3"/>
    <property type="match status" value="1"/>
</dbReference>
<reference evidence="14 15" key="1">
    <citation type="submission" date="2020-08" db="EMBL/GenBank/DDBJ databases">
        <title>Sphingobacterium sp. DN00404 isolated from aquaculture water.</title>
        <authorList>
            <person name="Zhang M."/>
        </authorList>
    </citation>
    <scope>NUCLEOTIDE SEQUENCE [LARGE SCALE GENOMIC DNA]</scope>
    <source>
        <strain evidence="14 15">KCTC 32294</strain>
    </source>
</reference>
<dbReference type="InterPro" id="IPR012910">
    <property type="entry name" value="Plug_dom"/>
</dbReference>
<dbReference type="Proteomes" id="UP000606494">
    <property type="component" value="Unassembled WGS sequence"/>
</dbReference>
<proteinExistence type="inferred from homology"/>
<name>A0ABR7XZM2_9SPHI</name>
<evidence type="ECO:0000256" key="5">
    <source>
        <dbReference type="ARBA" id="ARBA00023077"/>
    </source>
</evidence>
<keyword evidence="7 8" id="KW-0998">Cell outer membrane</keyword>
<sequence length="1026" mass="114598">MNNFINVNSNLKIALMLLLFIISGGTVIAQDVNVVGSITDAQTKEPLVGVSVAVKGSSTGTLSDEQGRYSITAAKGSTLIFTFMGYEAKEISVINATMHVTLASHDYQLDEVVVVGAAFKKSDLTGAVSSVGSKVLEERPVTNINQAIQGRVAGVFIANPTRPTDDASIKIRGINTINGSTDPIYVVDGMVMDNSFSGFNAVNLNDVASIEVLKDASATALYGSRGSNGVVVITTKKGRRGEGRVTYDGWMGFQTYANTPKTMNTHQLFELRKEAYSNGYQQTNPDGDVNTYINDIIMGSNTVFADYEFTAYNNNENYNWLDAVSRTGRQQNHVVSMSNADDRGSYYISFGYTDHKGVIKKSEQEKYSGRINADQQIKPWLKVSTNTSYTRTNNTLVDDGIMNRARLANPMLAVSDELETLNWQGIFDQNNFNPLRSLRVDHDLVYNRLLTSNYVNINPIEGLNLRSTFSVDYAQKQDNQYTPNDIYESERYGTQGQASDNRDTRTVWQWDNTISYATTFNDRHKLNAMVGTSATQTKYSYINGSAMGYGSNLFGYHSLQSGYKKDQRGLSSGWSEHTLLSYIARVNYTYDDRYLLTATGRYDGSSKFASGNQWGIFPSLSAAWNITEEDFMKEQHFFDQLKLRTGFGIVGNQNIDDFAYLSLYNVSYTGTAETGYTYSFASNGRRGTPNISWEKQQQWNLGVDMGFLQNRFQLSVDAFLIKNKDLLMSHSLATTTGYSTTIENIGAIENKGLEFSLNANLWRTEDFEWNFAATLSMDKNKVTQLYGNTGVVYNVDGDRNIQKEGNLFLGESRNTLYLWRTGGIAQSVDMARLNQINWNGYNVNPGDLYPLDINEDGQIDQNDRVVIGATDPKFYGGFSSDFKWKNLSMNAVFSYSYGAKKLSPWYESLVTSSGSSVASIDLLDRWTPENTGAPLPRVLAGFDYNRYNASQMDFTVQDASFLRLSALTVAYNFPNQVLHAAKFSNLRVYATGSNLFCLTNYKGYDPEMGDWYPPTRMWTFGINMAF</sequence>
<dbReference type="InterPro" id="IPR037066">
    <property type="entry name" value="Plug_dom_sf"/>
</dbReference>
<dbReference type="Gene3D" id="2.170.130.10">
    <property type="entry name" value="TonB-dependent receptor, plug domain"/>
    <property type="match status" value="1"/>
</dbReference>
<dbReference type="Gene3D" id="2.60.40.1120">
    <property type="entry name" value="Carboxypeptidase-like, regulatory domain"/>
    <property type="match status" value="1"/>
</dbReference>
<dbReference type="EMBL" id="JACNYK010000001">
    <property type="protein sequence ID" value="MBD1424483.1"/>
    <property type="molecule type" value="Genomic_DNA"/>
</dbReference>
<dbReference type="NCBIfam" id="TIGR04056">
    <property type="entry name" value="OMP_RagA_SusC"/>
    <property type="match status" value="1"/>
</dbReference>
<keyword evidence="15" id="KW-1185">Reference proteome</keyword>
<organism evidence="14 15">
    <name type="scientific">Sphingobacterium arenae</name>
    <dbReference type="NCBI Taxonomy" id="1280598"/>
    <lineage>
        <taxon>Bacteria</taxon>
        <taxon>Pseudomonadati</taxon>
        <taxon>Bacteroidota</taxon>
        <taxon>Sphingobacteriia</taxon>
        <taxon>Sphingobacteriales</taxon>
        <taxon>Sphingobacteriaceae</taxon>
        <taxon>Sphingobacterium</taxon>
    </lineage>
</organism>
<feature type="signal peptide" evidence="11">
    <location>
        <begin position="1"/>
        <end position="29"/>
    </location>
</feature>
<dbReference type="Pfam" id="PF07715">
    <property type="entry name" value="Plug"/>
    <property type="match status" value="1"/>
</dbReference>
<dbReference type="InterPro" id="IPR039426">
    <property type="entry name" value="TonB-dep_rcpt-like"/>
</dbReference>
<evidence type="ECO:0000256" key="4">
    <source>
        <dbReference type="ARBA" id="ARBA00022692"/>
    </source>
</evidence>
<dbReference type="InterPro" id="IPR000531">
    <property type="entry name" value="Beta-barrel_TonB"/>
</dbReference>
<keyword evidence="3 8" id="KW-1134">Transmembrane beta strand</keyword>
<keyword evidence="2 8" id="KW-0813">Transport</keyword>
<evidence type="ECO:0000256" key="7">
    <source>
        <dbReference type="ARBA" id="ARBA00023237"/>
    </source>
</evidence>
<feature type="chain" id="PRO_5047524266" evidence="11">
    <location>
        <begin position="30"/>
        <end position="1026"/>
    </location>
</feature>
<evidence type="ECO:0000259" key="12">
    <source>
        <dbReference type="Pfam" id="PF00593"/>
    </source>
</evidence>
<comment type="caution">
    <text evidence="14">The sequence shown here is derived from an EMBL/GenBank/DDBJ whole genome shotgun (WGS) entry which is preliminary data.</text>
</comment>
<feature type="domain" description="TonB-dependent receptor plug" evidence="13">
    <location>
        <begin position="121"/>
        <end position="230"/>
    </location>
</feature>
<evidence type="ECO:0000256" key="11">
    <source>
        <dbReference type="SAM" id="SignalP"/>
    </source>
</evidence>
<feature type="region of interest" description="Disordered" evidence="10">
    <location>
        <begin position="480"/>
        <end position="500"/>
    </location>
</feature>
<evidence type="ECO:0000259" key="13">
    <source>
        <dbReference type="Pfam" id="PF07715"/>
    </source>
</evidence>
<dbReference type="RefSeq" id="WP_190307622.1">
    <property type="nucleotide sequence ID" value="NZ_JACNYK010000001.1"/>
</dbReference>
<dbReference type="NCBIfam" id="TIGR04057">
    <property type="entry name" value="SusC_RagA_signa"/>
    <property type="match status" value="1"/>
</dbReference>
<gene>
    <name evidence="14" type="ORF">H8B17_02730</name>
</gene>
<evidence type="ECO:0000256" key="3">
    <source>
        <dbReference type="ARBA" id="ARBA00022452"/>
    </source>
</evidence>
<dbReference type="SUPFAM" id="SSF49464">
    <property type="entry name" value="Carboxypeptidase regulatory domain-like"/>
    <property type="match status" value="1"/>
</dbReference>
<accession>A0ABR7XZM2</accession>
<dbReference type="InterPro" id="IPR008969">
    <property type="entry name" value="CarboxyPept-like_regulatory"/>
</dbReference>
<evidence type="ECO:0000256" key="8">
    <source>
        <dbReference type="PROSITE-ProRule" id="PRU01360"/>
    </source>
</evidence>
<evidence type="ECO:0000256" key="6">
    <source>
        <dbReference type="ARBA" id="ARBA00023136"/>
    </source>
</evidence>
<protein>
    <submittedName>
        <fullName evidence="14">TonB-dependent receptor</fullName>
    </submittedName>
</protein>
<dbReference type="Pfam" id="PF00593">
    <property type="entry name" value="TonB_dep_Rec_b-barrel"/>
    <property type="match status" value="1"/>
</dbReference>
<dbReference type="InterPro" id="IPR023996">
    <property type="entry name" value="TonB-dep_OMP_SusC/RagA"/>
</dbReference>
<keyword evidence="5 9" id="KW-0798">TonB box</keyword>
<evidence type="ECO:0000256" key="9">
    <source>
        <dbReference type="RuleBase" id="RU003357"/>
    </source>
</evidence>
<keyword evidence="11" id="KW-0732">Signal</keyword>
<evidence type="ECO:0000256" key="2">
    <source>
        <dbReference type="ARBA" id="ARBA00022448"/>
    </source>
</evidence>
<evidence type="ECO:0000256" key="10">
    <source>
        <dbReference type="SAM" id="MobiDB-lite"/>
    </source>
</evidence>
<comment type="similarity">
    <text evidence="8 9">Belongs to the TonB-dependent receptor family.</text>
</comment>
<comment type="subcellular location">
    <subcellularLocation>
        <location evidence="1 8">Cell outer membrane</location>
        <topology evidence="1 8">Multi-pass membrane protein</topology>
    </subcellularLocation>
</comment>
<evidence type="ECO:0000256" key="1">
    <source>
        <dbReference type="ARBA" id="ARBA00004571"/>
    </source>
</evidence>
<dbReference type="Gene3D" id="2.40.170.20">
    <property type="entry name" value="TonB-dependent receptor, beta-barrel domain"/>
    <property type="match status" value="1"/>
</dbReference>
<keyword evidence="6 8" id="KW-0472">Membrane</keyword>
<evidence type="ECO:0000313" key="15">
    <source>
        <dbReference type="Proteomes" id="UP000606494"/>
    </source>
</evidence>
<dbReference type="InterPro" id="IPR036942">
    <property type="entry name" value="Beta-barrel_TonB_sf"/>
</dbReference>